<evidence type="ECO:0000256" key="1">
    <source>
        <dbReference type="SAM" id="MobiDB-lite"/>
    </source>
</evidence>
<keyword evidence="2" id="KW-0547">Nucleotide-binding</keyword>
<dbReference type="Proteomes" id="UP001224661">
    <property type="component" value="Unassembled WGS sequence"/>
</dbReference>
<keyword evidence="2" id="KW-0067">ATP-binding</keyword>
<dbReference type="GO" id="GO:0005524">
    <property type="term" value="F:ATP binding"/>
    <property type="evidence" value="ECO:0007669"/>
    <property type="project" value="UniProtKB-KW"/>
</dbReference>
<dbReference type="RefSeq" id="WP_282516539.1">
    <property type="nucleotide sequence ID" value="NZ_JASCIR010000037.1"/>
</dbReference>
<protein>
    <submittedName>
        <fullName evidence="2">ATP-binding protein</fullName>
    </submittedName>
</protein>
<proteinExistence type="predicted"/>
<comment type="caution">
    <text evidence="2">The sequence shown here is derived from an EMBL/GenBank/DDBJ whole genome shotgun (WGS) entry which is preliminary data.</text>
</comment>
<dbReference type="InterPro" id="IPR027417">
    <property type="entry name" value="P-loop_NTPase"/>
</dbReference>
<feature type="region of interest" description="Disordered" evidence="1">
    <location>
        <begin position="233"/>
        <end position="262"/>
    </location>
</feature>
<gene>
    <name evidence="2" type="ORF">QIS99_28285</name>
</gene>
<dbReference type="InterPro" id="IPR016628">
    <property type="entry name" value="ATPase_SAG2001_prd"/>
</dbReference>
<feature type="compositionally biased region" description="Basic residues" evidence="1">
    <location>
        <begin position="249"/>
        <end position="262"/>
    </location>
</feature>
<name>A0ABT6S036_9ACTN</name>
<dbReference type="Gene3D" id="3.40.50.300">
    <property type="entry name" value="P-loop containing nucleotide triphosphate hydrolases"/>
    <property type="match status" value="1"/>
</dbReference>
<dbReference type="PIRSF" id="PIRSF015040">
    <property type="entry name" value="ATPase_SAG2001_prd"/>
    <property type="match status" value="1"/>
</dbReference>
<keyword evidence="3" id="KW-1185">Reference proteome</keyword>
<dbReference type="EMBL" id="JASCIR010000037">
    <property type="protein sequence ID" value="MDI3390061.1"/>
    <property type="molecule type" value="Genomic_DNA"/>
</dbReference>
<organism evidence="2 3">
    <name type="scientific">Streptomyces solicavernae</name>
    <dbReference type="NCBI Taxonomy" id="3043614"/>
    <lineage>
        <taxon>Bacteria</taxon>
        <taxon>Bacillati</taxon>
        <taxon>Actinomycetota</taxon>
        <taxon>Actinomycetes</taxon>
        <taxon>Kitasatosporales</taxon>
        <taxon>Streptomycetaceae</taxon>
        <taxon>Streptomyces</taxon>
    </lineage>
</organism>
<accession>A0ABT6S036</accession>
<dbReference type="SUPFAM" id="SSF52540">
    <property type="entry name" value="P-loop containing nucleoside triphosphate hydrolases"/>
    <property type="match status" value="1"/>
</dbReference>
<evidence type="ECO:0000313" key="3">
    <source>
        <dbReference type="Proteomes" id="UP001224661"/>
    </source>
</evidence>
<evidence type="ECO:0000313" key="2">
    <source>
        <dbReference type="EMBL" id="MDI3390061.1"/>
    </source>
</evidence>
<dbReference type="Gene3D" id="1.10.8.730">
    <property type="match status" value="1"/>
</dbReference>
<reference evidence="2 3" key="1">
    <citation type="submission" date="2023-05" db="EMBL/GenBank/DDBJ databases">
        <title>Draft genome sequence of Streptomyces sp. B-S-A8 isolated from a cave soil in Thailand.</title>
        <authorList>
            <person name="Chamroensaksri N."/>
            <person name="Muangham S."/>
        </authorList>
    </citation>
    <scope>NUCLEOTIDE SEQUENCE [LARGE SCALE GENOMIC DNA]</scope>
    <source>
        <strain evidence="2 3">B-S-A8</strain>
    </source>
</reference>
<dbReference type="Pfam" id="PF12846">
    <property type="entry name" value="AAA_10"/>
    <property type="match status" value="1"/>
</dbReference>
<sequence length="879" mass="94139">MKLAIRHIVDNLVWSTTGEVWGIWALAPQGSRYMNARTREELIGRVTSLVRSLPGTARLYGLCARTDPGEVIARTVEGVDLHARPYWAEVADAQLQLLAGEDLTTPVEMHQRTLWLTIPLQAAGARAGLSAALASGWAELASMLGLPPAPVSATEVAECQQRAREITAELEGGLTLTPASPAEIVWMHQHAVARGLDEPLLSESSTAFARGSRLVSGMLRAPAHTDLGQVRLLEGGTDDTTPTPTPAKPGKRGTSRTKKGRARLGRPWLQVTSEAGTSYQAHLALAEMPRKYTADGGDFLAQLDRMPFGVDWVCDMTLVPTEKVVQEVTKKKRDLVDQAEQYAARRETGLPDDMHDAAEDLGDVSARASRNTIETEVRSVTVLTVWGTTAAEADERARALQARLRPGHFRLVRPVGGQEDAFALTLPATRTPGPLNEYTQYQFGEDWAMHGALTGQGFGDGNGVMVGISQDTGTVTPTLLNIADAPSRNASASFGIAGDLGGGKSVLLKEISSAIVDRGGRVIAIDRTRQREWARFARSAAAGRCQVVDAAKAELSIDPLRVFDDPATGARYALSYLTVQLGIGPMTEYGALLKKAVAQAASAPAPCMAQVLIALKEMADGDSARAQRATSLLEWLQVAADEPLAAAVFNPDLPPLDLTSQVSSDFVVITTTGLTLPPREAVTNPELMRTQPLEALIGRAVLYLIAAIAREVAFTDRRFTLLPLDEAYWLTSSAEGQALVDEVVFDGRKHGAGVGLGCHDVLELGSSTAQGLLAYRFLSRTGDEVLAARGLEWLGLPGDDDDLLRTVTTDLSPFGERDRAGEFLARDPRMRIGRFKTLVPGVPRIAADIYTTPDTDVLAAGHGDTTPALALTTESGSTR</sequence>